<reference evidence="2 3" key="1">
    <citation type="submission" date="2017-11" db="EMBL/GenBank/DDBJ databases">
        <title>De novo assembly and phasing of dikaryotic genomes from two isolates of Puccinia coronata f. sp. avenae, the causal agent of oat crown rust.</title>
        <authorList>
            <person name="Miller M.E."/>
            <person name="Zhang Y."/>
            <person name="Omidvar V."/>
            <person name="Sperschneider J."/>
            <person name="Schwessinger B."/>
            <person name="Raley C."/>
            <person name="Palmer J.M."/>
            <person name="Garnica D."/>
            <person name="Upadhyaya N."/>
            <person name="Rathjen J."/>
            <person name="Taylor J.M."/>
            <person name="Park R.F."/>
            <person name="Dodds P.N."/>
            <person name="Hirsch C.D."/>
            <person name="Kianian S.F."/>
            <person name="Figueroa M."/>
        </authorList>
    </citation>
    <scope>NUCLEOTIDE SEQUENCE [LARGE SCALE GENOMIC DNA]</scope>
    <source>
        <strain evidence="2">12NC29</strain>
    </source>
</reference>
<accession>A0A2N5S2C3</accession>
<dbReference type="Proteomes" id="UP000235388">
    <property type="component" value="Unassembled WGS sequence"/>
</dbReference>
<name>A0A2N5S2C3_9BASI</name>
<organism evidence="2 3">
    <name type="scientific">Puccinia coronata f. sp. avenae</name>
    <dbReference type="NCBI Taxonomy" id="200324"/>
    <lineage>
        <taxon>Eukaryota</taxon>
        <taxon>Fungi</taxon>
        <taxon>Dikarya</taxon>
        <taxon>Basidiomycota</taxon>
        <taxon>Pucciniomycotina</taxon>
        <taxon>Pucciniomycetes</taxon>
        <taxon>Pucciniales</taxon>
        <taxon>Pucciniaceae</taxon>
        <taxon>Puccinia</taxon>
    </lineage>
</organism>
<gene>
    <name evidence="2" type="ORF">PCANC_28086</name>
</gene>
<comment type="caution">
    <text evidence="2">The sequence shown here is derived from an EMBL/GenBank/DDBJ whole genome shotgun (WGS) entry which is preliminary data.</text>
</comment>
<proteinExistence type="predicted"/>
<dbReference type="AlphaFoldDB" id="A0A2N5S2C3"/>
<feature type="region of interest" description="Disordered" evidence="1">
    <location>
        <begin position="1"/>
        <end position="44"/>
    </location>
</feature>
<evidence type="ECO:0000313" key="2">
    <source>
        <dbReference type="EMBL" id="PLW07391.1"/>
    </source>
</evidence>
<evidence type="ECO:0000256" key="1">
    <source>
        <dbReference type="SAM" id="MobiDB-lite"/>
    </source>
</evidence>
<dbReference type="EMBL" id="PGCJ01001231">
    <property type="protein sequence ID" value="PLW07391.1"/>
    <property type="molecule type" value="Genomic_DNA"/>
</dbReference>
<evidence type="ECO:0000313" key="3">
    <source>
        <dbReference type="Proteomes" id="UP000235388"/>
    </source>
</evidence>
<sequence length="94" mass="10018">MHGSQPPPYNANYPAGCRMSTDPVRHRTRPGIRPGTPGYAGSGSYPYKPDWTLRSAEVPSFMGSAAFRQRRGATSGLAWDLRGTPVGALLGSPS</sequence>
<protein>
    <submittedName>
        <fullName evidence="2">Uncharacterized protein</fullName>
    </submittedName>
</protein>
<keyword evidence="3" id="KW-1185">Reference proteome</keyword>